<sequence>MWKWEAEEKPKAVVVLVHSAYEHHRRYAWLIEKLRSSNCHIVMGDLPGHGELKKAKGLHDESFELYKDYIKQALQVAVTYDLPIFLMGHGLGATLLVKVMRKLEIEYAGVILTSPWLQLKKMPSKWTNALAKLSVPQKINHDLQLNELTRNYDVYRQFVEDQSYRTLVSNDWYKELQILMKTVVQAEESIPNVPVLLMTGERDKITDTQTTISWLKKQTLSEYQFKEWKNCFHDLHQEPEREEIFAYSDSFINNVLRSIGYIV</sequence>
<proteinExistence type="predicted"/>
<protein>
    <submittedName>
        <fullName evidence="2">Alpha/beta hydrolase</fullName>
    </submittedName>
</protein>
<feature type="domain" description="Serine aminopeptidase S33" evidence="1">
    <location>
        <begin position="9"/>
        <end position="240"/>
    </location>
</feature>
<accession>A0A544T9A6</accession>
<dbReference type="EMBL" id="VDGH01000005">
    <property type="protein sequence ID" value="TQR14025.1"/>
    <property type="molecule type" value="Genomic_DNA"/>
</dbReference>
<dbReference type="RefSeq" id="WP_142538856.1">
    <property type="nucleotide sequence ID" value="NZ_BMIE01000005.1"/>
</dbReference>
<reference evidence="2 3" key="1">
    <citation type="submission" date="2019-05" db="EMBL/GenBank/DDBJ databases">
        <title>Psychrobacillus vulpis sp. nov., a new species isolated from feces of a red fox that inhabits in The Tablas de Daimiel Natural Park, Albacete, Spain.</title>
        <authorList>
            <person name="Rodriguez M."/>
            <person name="Reina J.C."/>
            <person name="Bejar V."/>
            <person name="Llamas I."/>
        </authorList>
    </citation>
    <scope>NUCLEOTIDE SEQUENCE [LARGE SCALE GENOMIC DNA]</scope>
    <source>
        <strain evidence="2 3">NEAU-3TGS17</strain>
    </source>
</reference>
<dbReference type="OrthoDB" id="9806902at2"/>
<keyword evidence="2" id="KW-0378">Hydrolase</keyword>
<dbReference type="Gene3D" id="3.40.50.1820">
    <property type="entry name" value="alpha/beta hydrolase"/>
    <property type="match status" value="1"/>
</dbReference>
<dbReference type="SUPFAM" id="SSF53474">
    <property type="entry name" value="alpha/beta-Hydrolases"/>
    <property type="match status" value="1"/>
</dbReference>
<dbReference type="Pfam" id="PF12146">
    <property type="entry name" value="Hydrolase_4"/>
    <property type="match status" value="1"/>
</dbReference>
<dbReference type="InterPro" id="IPR022742">
    <property type="entry name" value="Hydrolase_4"/>
</dbReference>
<evidence type="ECO:0000313" key="2">
    <source>
        <dbReference type="EMBL" id="TQR14025.1"/>
    </source>
</evidence>
<gene>
    <name evidence="2" type="ORF">FG382_10500</name>
</gene>
<evidence type="ECO:0000259" key="1">
    <source>
        <dbReference type="Pfam" id="PF12146"/>
    </source>
</evidence>
<dbReference type="AlphaFoldDB" id="A0A544T9A6"/>
<keyword evidence="3" id="KW-1185">Reference proteome</keyword>
<name>A0A544T9A6_9BACI</name>
<dbReference type="InterPro" id="IPR029058">
    <property type="entry name" value="AB_hydrolase_fold"/>
</dbReference>
<organism evidence="2 3">
    <name type="scientific">Psychrobacillus lasiicapitis</name>
    <dbReference type="NCBI Taxonomy" id="1636719"/>
    <lineage>
        <taxon>Bacteria</taxon>
        <taxon>Bacillati</taxon>
        <taxon>Bacillota</taxon>
        <taxon>Bacilli</taxon>
        <taxon>Bacillales</taxon>
        <taxon>Bacillaceae</taxon>
        <taxon>Psychrobacillus</taxon>
    </lineage>
</organism>
<comment type="caution">
    <text evidence="2">The sequence shown here is derived from an EMBL/GenBank/DDBJ whole genome shotgun (WGS) entry which is preliminary data.</text>
</comment>
<dbReference type="Proteomes" id="UP000317316">
    <property type="component" value="Unassembled WGS sequence"/>
</dbReference>
<dbReference type="GO" id="GO:0016787">
    <property type="term" value="F:hydrolase activity"/>
    <property type="evidence" value="ECO:0007669"/>
    <property type="project" value="UniProtKB-KW"/>
</dbReference>
<dbReference type="InterPro" id="IPR051044">
    <property type="entry name" value="MAG_DAG_Lipase"/>
</dbReference>
<dbReference type="PANTHER" id="PTHR11614">
    <property type="entry name" value="PHOSPHOLIPASE-RELATED"/>
    <property type="match status" value="1"/>
</dbReference>
<evidence type="ECO:0000313" key="3">
    <source>
        <dbReference type="Proteomes" id="UP000317316"/>
    </source>
</evidence>